<dbReference type="InterPro" id="IPR036737">
    <property type="entry name" value="OmpA-like_sf"/>
</dbReference>
<comment type="subcellular location">
    <subcellularLocation>
        <location evidence="1">Cell membrane</location>
        <topology evidence="1">Single-pass membrane protein</topology>
    </subcellularLocation>
</comment>
<dbReference type="PANTHER" id="PTHR30329:SF21">
    <property type="entry name" value="LIPOPROTEIN YIAD-RELATED"/>
    <property type="match status" value="1"/>
</dbReference>
<feature type="domain" description="OmpA-like" evidence="10">
    <location>
        <begin position="143"/>
        <end position="266"/>
    </location>
</feature>
<accession>A0A4P8L493</accession>
<dbReference type="Proteomes" id="UP000298602">
    <property type="component" value="Chromosome"/>
</dbReference>
<evidence type="ECO:0000256" key="5">
    <source>
        <dbReference type="ARBA" id="ARBA00022989"/>
    </source>
</evidence>
<dbReference type="Gene3D" id="3.30.1330.60">
    <property type="entry name" value="OmpA-like domain"/>
    <property type="match status" value="1"/>
</dbReference>
<dbReference type="Pfam" id="PF13677">
    <property type="entry name" value="MotB_plug"/>
    <property type="match status" value="1"/>
</dbReference>
<name>A0A4P8L493_9BACT</name>
<keyword evidence="5 9" id="KW-1133">Transmembrane helix</keyword>
<evidence type="ECO:0000256" key="4">
    <source>
        <dbReference type="ARBA" id="ARBA00022692"/>
    </source>
</evidence>
<dbReference type="Pfam" id="PF00691">
    <property type="entry name" value="OmpA"/>
    <property type="match status" value="1"/>
</dbReference>
<evidence type="ECO:0000313" key="12">
    <source>
        <dbReference type="Proteomes" id="UP000298602"/>
    </source>
</evidence>
<comment type="similarity">
    <text evidence="2">Belongs to the MotB family.</text>
</comment>
<dbReference type="PANTHER" id="PTHR30329">
    <property type="entry name" value="STATOR ELEMENT OF FLAGELLAR MOTOR COMPLEX"/>
    <property type="match status" value="1"/>
</dbReference>
<reference evidence="11 12" key="2">
    <citation type="submission" date="2019-05" db="EMBL/GenBank/DDBJ databases">
        <authorList>
            <person name="Suflita J.M."/>
            <person name="Marks C.R."/>
        </authorList>
    </citation>
    <scope>NUCLEOTIDE SEQUENCE [LARGE SCALE GENOMIC DNA]</scope>
    <source>
        <strain evidence="11 12">ALDC</strain>
    </source>
</reference>
<keyword evidence="4 9" id="KW-0812">Transmembrane</keyword>
<keyword evidence="12" id="KW-1185">Reference proteome</keyword>
<dbReference type="SUPFAM" id="SSF103088">
    <property type="entry name" value="OmpA-like"/>
    <property type="match status" value="1"/>
</dbReference>
<feature type="region of interest" description="Disordered" evidence="8">
    <location>
        <begin position="1"/>
        <end position="44"/>
    </location>
</feature>
<evidence type="ECO:0000256" key="9">
    <source>
        <dbReference type="SAM" id="Phobius"/>
    </source>
</evidence>
<evidence type="ECO:0000256" key="1">
    <source>
        <dbReference type="ARBA" id="ARBA00004162"/>
    </source>
</evidence>
<dbReference type="InterPro" id="IPR050330">
    <property type="entry name" value="Bact_OuterMem_StrucFunc"/>
</dbReference>
<dbReference type="OrthoDB" id="9783110at2"/>
<evidence type="ECO:0000313" key="11">
    <source>
        <dbReference type="EMBL" id="QCQ22690.1"/>
    </source>
</evidence>
<evidence type="ECO:0000256" key="7">
    <source>
        <dbReference type="PROSITE-ProRule" id="PRU00473"/>
    </source>
</evidence>
<keyword evidence="3" id="KW-1003">Cell membrane</keyword>
<sequence>MPSARPLVISSRSFRPSGRPERSMPNSKSSERKDRKPPDDGAPESGKWLITYTDVCTLLLTFFVLLLSMSVIDQTRKRAALESVEEAFGFLPYGRSPIGKEEGVDVSEPGAPMIPDAPFDFEMLQEITLKNELDPDVKLMKKGEKLVIVIDEKVLFRSGTFELQPRMQNYLGALAQYLKNDPRELEIRGHTDPFEMLSHPPWTDYSWELSTRRAMAVSRYLMSQGIPADRLSAHGFSYHRPLVDGQRFPHLRHKNHRVEIVVGVVDTLPASLIRSRAQGSPFFNYKNFIFRMFPMPAADRPTDKASRAAHENQGMHTTEPPP</sequence>
<evidence type="ECO:0000259" key="10">
    <source>
        <dbReference type="PROSITE" id="PS51123"/>
    </source>
</evidence>
<feature type="compositionally biased region" description="Basic and acidic residues" evidence="8">
    <location>
        <begin position="300"/>
        <end position="310"/>
    </location>
</feature>
<evidence type="ECO:0000256" key="3">
    <source>
        <dbReference type="ARBA" id="ARBA00022475"/>
    </source>
</evidence>
<dbReference type="InterPro" id="IPR006665">
    <property type="entry name" value="OmpA-like"/>
</dbReference>
<gene>
    <name evidence="11" type="ORF">FDQ92_11220</name>
</gene>
<evidence type="ECO:0000256" key="8">
    <source>
        <dbReference type="SAM" id="MobiDB-lite"/>
    </source>
</evidence>
<reference evidence="11 12" key="1">
    <citation type="submission" date="2019-05" db="EMBL/GenBank/DDBJ databases">
        <title>The Complete Genome Sequence of the n-alkane-degrading Desulfoglaeba alkanexedens ALDC reveals multiple alkylsuccinate synthase gene clusters.</title>
        <authorList>
            <person name="Callaghan A.V."/>
            <person name="Davidova I.A."/>
            <person name="Duncan K.E."/>
            <person name="Morris B."/>
            <person name="McInerney M.J."/>
        </authorList>
    </citation>
    <scope>NUCLEOTIDE SEQUENCE [LARGE SCALE GENOMIC DNA]</scope>
    <source>
        <strain evidence="11 12">ALDC</strain>
    </source>
</reference>
<feature type="transmembrane region" description="Helical" evidence="9">
    <location>
        <begin position="49"/>
        <end position="72"/>
    </location>
</feature>
<organism evidence="11 12">
    <name type="scientific">Desulfoglaeba alkanexedens ALDC</name>
    <dbReference type="NCBI Taxonomy" id="980445"/>
    <lineage>
        <taxon>Bacteria</taxon>
        <taxon>Pseudomonadati</taxon>
        <taxon>Thermodesulfobacteriota</taxon>
        <taxon>Syntrophobacteria</taxon>
        <taxon>Syntrophobacterales</taxon>
        <taxon>Syntrophobacteraceae</taxon>
        <taxon>Desulfoglaeba</taxon>
    </lineage>
</organism>
<dbReference type="CDD" id="cd07185">
    <property type="entry name" value="OmpA_C-like"/>
    <property type="match status" value="1"/>
</dbReference>
<dbReference type="GO" id="GO:0005886">
    <property type="term" value="C:plasma membrane"/>
    <property type="evidence" value="ECO:0007669"/>
    <property type="project" value="UniProtKB-SubCell"/>
</dbReference>
<feature type="compositionally biased region" description="Basic and acidic residues" evidence="8">
    <location>
        <begin position="29"/>
        <end position="39"/>
    </location>
</feature>
<feature type="region of interest" description="Disordered" evidence="8">
    <location>
        <begin position="299"/>
        <end position="322"/>
    </location>
</feature>
<dbReference type="PROSITE" id="PS51123">
    <property type="entry name" value="OMPA_2"/>
    <property type="match status" value="1"/>
</dbReference>
<dbReference type="InterPro" id="IPR025713">
    <property type="entry name" value="MotB-like_N_dom"/>
</dbReference>
<dbReference type="EMBL" id="CP040098">
    <property type="protein sequence ID" value="QCQ22690.1"/>
    <property type="molecule type" value="Genomic_DNA"/>
</dbReference>
<evidence type="ECO:0000256" key="2">
    <source>
        <dbReference type="ARBA" id="ARBA00008914"/>
    </source>
</evidence>
<evidence type="ECO:0000256" key="6">
    <source>
        <dbReference type="ARBA" id="ARBA00023136"/>
    </source>
</evidence>
<protein>
    <recommendedName>
        <fullName evidence="10">OmpA-like domain-containing protein</fullName>
    </recommendedName>
</protein>
<keyword evidence="6 7" id="KW-0472">Membrane</keyword>
<proteinExistence type="inferred from homology"/>
<dbReference type="KEGG" id="dax:FDQ92_11220"/>
<dbReference type="AlphaFoldDB" id="A0A4P8L493"/>